<evidence type="ECO:0000256" key="8">
    <source>
        <dbReference type="ARBA" id="ARBA00023242"/>
    </source>
</evidence>
<dbReference type="Gene3D" id="2.130.10.10">
    <property type="entry name" value="YVTN repeat-like/Quinoprotein amine dehydrogenase"/>
    <property type="match status" value="2"/>
</dbReference>
<dbReference type="AlphaFoldDB" id="A0A504Z4T7"/>
<feature type="region of interest" description="Disordered" evidence="10">
    <location>
        <begin position="693"/>
        <end position="724"/>
    </location>
</feature>
<evidence type="ECO:0000256" key="6">
    <source>
        <dbReference type="ARBA" id="ARBA00022853"/>
    </source>
</evidence>
<feature type="compositionally biased region" description="Low complexity" evidence="10">
    <location>
        <begin position="652"/>
        <end position="661"/>
    </location>
</feature>
<feature type="domain" description="CAF1B/HIR1 beta-propeller" evidence="12">
    <location>
        <begin position="159"/>
        <end position="274"/>
    </location>
</feature>
<feature type="signal peptide" evidence="11">
    <location>
        <begin position="1"/>
        <end position="19"/>
    </location>
</feature>
<feature type="compositionally biased region" description="Polar residues" evidence="10">
    <location>
        <begin position="693"/>
        <end position="703"/>
    </location>
</feature>
<dbReference type="SMART" id="SM00320">
    <property type="entry name" value="WD40"/>
    <property type="match status" value="5"/>
</dbReference>
<comment type="similarity">
    <text evidence="2">Belongs to the WD repeat HIR1 family.</text>
</comment>
<feature type="non-terminal residue" evidence="13">
    <location>
        <position position="1"/>
    </location>
</feature>
<dbReference type="GO" id="GO:0006281">
    <property type="term" value="P:DNA repair"/>
    <property type="evidence" value="ECO:0007669"/>
    <property type="project" value="UniProtKB-KW"/>
</dbReference>
<keyword evidence="11" id="KW-0732">Signal</keyword>
<organism evidence="13 14">
    <name type="scientific">Fasciola gigantica</name>
    <name type="common">Giant liver fluke</name>
    <dbReference type="NCBI Taxonomy" id="46835"/>
    <lineage>
        <taxon>Eukaryota</taxon>
        <taxon>Metazoa</taxon>
        <taxon>Spiralia</taxon>
        <taxon>Lophotrochozoa</taxon>
        <taxon>Platyhelminthes</taxon>
        <taxon>Trematoda</taxon>
        <taxon>Digenea</taxon>
        <taxon>Plagiorchiida</taxon>
        <taxon>Echinostomata</taxon>
        <taxon>Echinostomatoidea</taxon>
        <taxon>Fasciolidae</taxon>
        <taxon>Fasciola</taxon>
    </lineage>
</organism>
<comment type="caution">
    <text evidence="13">The sequence shown here is derived from an EMBL/GenBank/DDBJ whole genome shotgun (WGS) entry which is preliminary data.</text>
</comment>
<proteinExistence type="inferred from homology"/>
<dbReference type="PANTHER" id="PTHR15271">
    <property type="entry name" value="CHROMATIN ASSEMBLY FACTOR 1 SUBUNIT B"/>
    <property type="match status" value="1"/>
</dbReference>
<evidence type="ECO:0000313" key="14">
    <source>
        <dbReference type="Proteomes" id="UP000316759"/>
    </source>
</evidence>
<feature type="repeat" description="WD" evidence="9">
    <location>
        <begin position="167"/>
        <end position="208"/>
    </location>
</feature>
<evidence type="ECO:0000256" key="4">
    <source>
        <dbReference type="ARBA" id="ARBA00022737"/>
    </source>
</evidence>
<evidence type="ECO:0000256" key="11">
    <source>
        <dbReference type="SAM" id="SignalP"/>
    </source>
</evidence>
<keyword evidence="6" id="KW-0156">Chromatin regulator</keyword>
<dbReference type="GO" id="GO:0033186">
    <property type="term" value="C:CAF-1 complex"/>
    <property type="evidence" value="ECO:0007669"/>
    <property type="project" value="TreeGrafter"/>
</dbReference>
<dbReference type="GO" id="GO:0006334">
    <property type="term" value="P:nucleosome assembly"/>
    <property type="evidence" value="ECO:0007669"/>
    <property type="project" value="TreeGrafter"/>
</dbReference>
<reference evidence="13 14" key="1">
    <citation type="submission" date="2019-04" db="EMBL/GenBank/DDBJ databases">
        <title>Annotation for the trematode Fasciola gigantica.</title>
        <authorList>
            <person name="Choi Y.-J."/>
        </authorList>
    </citation>
    <scope>NUCLEOTIDE SEQUENCE [LARGE SCALE GENOMIC DNA]</scope>
    <source>
        <strain evidence="13">Uganda_cow_1</strain>
    </source>
</reference>
<dbReference type="InterPro" id="IPR055410">
    <property type="entry name" value="Beta-prop_CAF1B_HIR1"/>
</dbReference>
<keyword evidence="7" id="KW-0234">DNA repair</keyword>
<evidence type="ECO:0000256" key="1">
    <source>
        <dbReference type="ARBA" id="ARBA00004123"/>
    </source>
</evidence>
<feature type="domain" description="CAF1B/HIR1 beta-propeller" evidence="12">
    <location>
        <begin position="331"/>
        <end position="422"/>
    </location>
</feature>
<feature type="chain" id="PRO_5021507942" evidence="11">
    <location>
        <begin position="20"/>
        <end position="781"/>
    </location>
</feature>
<dbReference type="PANTHER" id="PTHR15271:SF4">
    <property type="entry name" value="CHROMATIN ASSEMBLY FACTOR 1 SUBUNIT B"/>
    <property type="match status" value="1"/>
</dbReference>
<comment type="subcellular location">
    <subcellularLocation>
        <location evidence="1">Nucleus</location>
    </subcellularLocation>
</comment>
<dbReference type="EMBL" id="SUNJ01000300">
    <property type="protein sequence ID" value="TPP67766.1"/>
    <property type="molecule type" value="Genomic_DNA"/>
</dbReference>
<keyword evidence="3 9" id="KW-0853">WD repeat</keyword>
<dbReference type="InterPro" id="IPR045145">
    <property type="entry name" value="PTHR15271"/>
</dbReference>
<accession>A0A504Z4T7</accession>
<dbReference type="STRING" id="46835.A0A504Z4T7"/>
<dbReference type="SUPFAM" id="SSF50978">
    <property type="entry name" value="WD40 repeat-like"/>
    <property type="match status" value="1"/>
</dbReference>
<dbReference type="GO" id="GO:0005634">
    <property type="term" value="C:nucleus"/>
    <property type="evidence" value="ECO:0007669"/>
    <property type="project" value="UniProtKB-SubCell"/>
</dbReference>
<evidence type="ECO:0000259" key="12">
    <source>
        <dbReference type="Pfam" id="PF24105"/>
    </source>
</evidence>
<sequence length="781" mass="84608">QHFILFAVIFVLRLSSCLDQPNLLFLAPPVSFQMRLLTPEIAWHETLPVYSCDLQHRSSTPISTDVSKLSDRSPLSDITSCIPADCQVDSAHSRTITAPSWTRLATAGGDNVVRLWRVRLAWVSPNSNANRIVVNNIPESSAIGKKNTTNNNAHMNLTEHLTYLASLKRHEKPVNVVRWSPSGDYLASAGDDLFVIIWSNQTSSNTESEVIGGAKDGLDNDDDEEETAISLERWVPCRSLRRHLEDIYDLCWSPDGQALISGSVDHSVIIWQLNLEPTSSSSGSPAKTLTNGFVGSAPGTSCPSSTNNEKTDLVGTNPGPDVPLSSATTVSGGVKSLIVRDHKHYVQGVTWDPMGFYVASLSSDRACRIYRAGTRTCLAHVSKAGKQRLFQDDSWKSFFRRLSFSPDGLLLACPAGNLEEAVFAGSVAAAASLSAAAPSYSYNSDSPRIPSVAPQHAVHIFLRCNFTRPAVSLPTGPRPVVCVRFCPQPFQLRPTHLLNGAGDRAGSLFDLPYRWMFCLILEDGVLFFDTQQTTPFAQVSQFHYQALNDASWSKDGHLLVVCSTDGYCSLIHFARGELGTPYNGPIGADAVARDFKPTSVGAYQPATDKPTMNELTPLALEPEPVHVEPKRVTVPSVSDEDQGHKPAESAQNTPTMNTTPTALTGSTIRKRRVALTTLSSGIEVHQTASNVMCSENRSNSSGVAVTPLAEPKTPESSTTCEPVTTPVSVRKRRVTFVTLTSQLEAFSSSPTTNSTAQDHLATKKSMKSILISVPSAASDEC</sequence>
<evidence type="ECO:0000256" key="2">
    <source>
        <dbReference type="ARBA" id="ARBA00007306"/>
    </source>
</evidence>
<dbReference type="InterPro" id="IPR001680">
    <property type="entry name" value="WD40_rpt"/>
</dbReference>
<feature type="domain" description="CAF1B/HIR1 beta-propeller" evidence="12">
    <location>
        <begin position="454"/>
        <end position="578"/>
    </location>
</feature>
<evidence type="ECO:0000256" key="5">
    <source>
        <dbReference type="ARBA" id="ARBA00022763"/>
    </source>
</evidence>
<evidence type="ECO:0000256" key="3">
    <source>
        <dbReference type="ARBA" id="ARBA00022574"/>
    </source>
</evidence>
<gene>
    <name evidence="13" type="ORF">FGIG_10891</name>
</gene>
<evidence type="ECO:0000256" key="10">
    <source>
        <dbReference type="SAM" id="MobiDB-lite"/>
    </source>
</evidence>
<feature type="region of interest" description="Disordered" evidence="10">
    <location>
        <begin position="633"/>
        <end position="669"/>
    </location>
</feature>
<dbReference type="PROSITE" id="PS50082">
    <property type="entry name" value="WD_REPEATS_2"/>
    <property type="match status" value="2"/>
</dbReference>
<dbReference type="Proteomes" id="UP000316759">
    <property type="component" value="Unassembled WGS sequence"/>
</dbReference>
<keyword evidence="8" id="KW-0539">Nucleus</keyword>
<feature type="repeat" description="WD" evidence="9">
    <location>
        <begin position="240"/>
        <end position="281"/>
    </location>
</feature>
<evidence type="ECO:0000256" key="7">
    <source>
        <dbReference type="ARBA" id="ARBA00023204"/>
    </source>
</evidence>
<name>A0A504Z4T7_FASGI</name>
<dbReference type="GO" id="GO:0006335">
    <property type="term" value="P:DNA replication-dependent chromatin assembly"/>
    <property type="evidence" value="ECO:0007669"/>
    <property type="project" value="InterPro"/>
</dbReference>
<dbReference type="InterPro" id="IPR015943">
    <property type="entry name" value="WD40/YVTN_repeat-like_dom_sf"/>
</dbReference>
<dbReference type="InterPro" id="IPR036322">
    <property type="entry name" value="WD40_repeat_dom_sf"/>
</dbReference>
<dbReference type="Pfam" id="PF24105">
    <property type="entry name" value="Beta-prop_CAF1B_HIR1"/>
    <property type="match status" value="3"/>
</dbReference>
<evidence type="ECO:0000256" key="9">
    <source>
        <dbReference type="PROSITE-ProRule" id="PRU00221"/>
    </source>
</evidence>
<protein>
    <submittedName>
        <fullName evidence="13">Chromatin assembly factor 1 subunit B</fullName>
    </submittedName>
</protein>
<dbReference type="PROSITE" id="PS50294">
    <property type="entry name" value="WD_REPEATS_REGION"/>
    <property type="match status" value="2"/>
</dbReference>
<dbReference type="OrthoDB" id="71227at2759"/>
<keyword evidence="14" id="KW-1185">Reference proteome</keyword>
<keyword evidence="5" id="KW-0227">DNA damage</keyword>
<feature type="compositionally biased region" description="Polar residues" evidence="10">
    <location>
        <begin position="714"/>
        <end position="724"/>
    </location>
</feature>
<evidence type="ECO:0000313" key="13">
    <source>
        <dbReference type="EMBL" id="TPP67766.1"/>
    </source>
</evidence>
<keyword evidence="4" id="KW-0677">Repeat</keyword>